<reference evidence="2 3" key="6">
    <citation type="journal article" date="2011" name="Appl. Environ. Microbiol.">
        <title>Involvement of the azorhizobial chromosome partition gene (parA) in the onset of bacteroid differentiation during Sesbania rostrata stem nodule development.</title>
        <authorList>
            <person name="Liu CT."/>
            <person name="Lee KB."/>
            <person name="Wang YS."/>
            <person name="Peng MH."/>
            <person name="Lee KT."/>
            <person name="Suzuki S."/>
            <person name="Suzuki T."/>
            <person name="Oyaizu H."/>
        </authorList>
    </citation>
    <scope>NUCLEOTIDE SEQUENCE [LARGE SCALE GENOMIC DNA]</scope>
    <source>
        <strain evidence="3">ATCC 43989 / DSM 5975 / JCM 20966 / LMG 6465 / NBRC 14845 / NCIMB 13405 / ORS 571</strain>
    </source>
</reference>
<dbReference type="InterPro" id="IPR046394">
    <property type="entry name" value="Helic_Prim_T7"/>
</dbReference>
<dbReference type="GO" id="GO:0003697">
    <property type="term" value="F:single-stranded DNA binding"/>
    <property type="evidence" value="ECO:0007669"/>
    <property type="project" value="InterPro"/>
</dbReference>
<gene>
    <name evidence="2" type="ordered locus">AZC_3598</name>
</gene>
<evidence type="ECO:0000259" key="1">
    <source>
        <dbReference type="PROSITE" id="PS51199"/>
    </source>
</evidence>
<organism evidence="2 3">
    <name type="scientific">Azorhizobium caulinodans (strain ATCC 43989 / DSM 5975 / JCM 20966 / LMG 6465 / NBRC 14845 / NCIMB 13405 / ORS 571)</name>
    <dbReference type="NCBI Taxonomy" id="438753"/>
    <lineage>
        <taxon>Bacteria</taxon>
        <taxon>Pseudomonadati</taxon>
        <taxon>Pseudomonadota</taxon>
        <taxon>Alphaproteobacteria</taxon>
        <taxon>Hyphomicrobiales</taxon>
        <taxon>Xanthobacteraceae</taxon>
        <taxon>Azorhizobium</taxon>
    </lineage>
</organism>
<dbReference type="eggNOG" id="COG0358">
    <property type="taxonomic scope" value="Bacteria"/>
</dbReference>
<dbReference type="Gene3D" id="3.40.50.300">
    <property type="entry name" value="P-loop containing nucleotide triphosphate hydrolases"/>
    <property type="match status" value="1"/>
</dbReference>
<accession>A8IFB3</accession>
<reference evidence="3" key="2">
    <citation type="submission" date="2007-04" db="EMBL/GenBank/DDBJ databases">
        <title>Complete genome sequence of the nitrogen-fixing bacterium Azorhizobium caulinodans ORS571.</title>
        <authorList>
            <person name="Lee K.B."/>
            <person name="Backer P.D."/>
            <person name="Aono T."/>
            <person name="Liu C.T."/>
            <person name="Suzuki S."/>
            <person name="Suzuki T."/>
            <person name="Kaneko T."/>
            <person name="Yamada M."/>
            <person name="Tabata S."/>
            <person name="Kupfer D.M."/>
            <person name="Najar F.Z."/>
            <person name="Wiley G.B."/>
            <person name="Roe B."/>
            <person name="Binnewies T."/>
            <person name="Ussery D."/>
            <person name="Vereecke D."/>
            <person name="Gevers D."/>
            <person name="Holsters M."/>
            <person name="Oyaizu H."/>
        </authorList>
    </citation>
    <scope>NUCLEOTIDE SEQUENCE [LARGE SCALE GENOMIC DNA]</scope>
    <source>
        <strain evidence="3">ATCC 43989 / DSM 5975 / JCM 20966 / LMG 6465 / NBRC 14845 / NCIMB 13405 / ORS 571</strain>
    </source>
</reference>
<dbReference type="Proteomes" id="UP000000270">
    <property type="component" value="Chromosome"/>
</dbReference>
<sequence length="551" mass="61398">MREADSEFIEHLPCPHCGSSDANSLYTDGHQYCFSCGTYTPAGEDAPTTNRRERQSRMADFVSGAVTALGKRKISEETCRKWGYRVGDYNGQTVHIADYWNPEGTEVVAQKVRFPNKDFTITGKMKEAGLYGQHLWRDKGKMIVVTEGEIDALTVSQLQDNRWPVVSIPHGAKGAKKALSKHLEWLLGFDTIILFFDADEEGRRAVEECAPLFPPGRCKVARMADFKDPSDAHQAGKSAQIIDAIWGAKVYRPDGVLSGSELWDALTTDDELVETATYPWDGVNTITHGLRRAELVTITAGSGVGKSAVVREIAHHLLREGETVGMLMLEESVKRTARGLMGIALNRPVHLDMTPWAELPEEERQARRQAYEAVIGNDRLYLYDHFGSTEVDNLLNRVRYLAKGCECGWIILDHLSIVVSGLDDGDERKAIDVAMTKLRTLVQETGVGLIMVSHLRRPSGDRGHEQGAETSLSQLRGSHSIAQLSDMVIGLERDQQDEKTKDITTVRILKNRFSGETGIATHLLYSKDTGRLTECRPEFVAREEEDDDPPF</sequence>
<dbReference type="CDD" id="cd19483">
    <property type="entry name" value="RecA-like_Gp4D_helicase"/>
    <property type="match status" value="1"/>
</dbReference>
<dbReference type="Gene3D" id="2.20.25.10">
    <property type="match status" value="1"/>
</dbReference>
<dbReference type="AlphaFoldDB" id="A8IFB3"/>
<dbReference type="SUPFAM" id="SSF52540">
    <property type="entry name" value="P-loop containing nucleoside triphosphate hydrolases"/>
    <property type="match status" value="1"/>
</dbReference>
<dbReference type="GO" id="GO:0043139">
    <property type="term" value="F:5'-3' DNA helicase activity"/>
    <property type="evidence" value="ECO:0007669"/>
    <property type="project" value="InterPro"/>
</dbReference>
<keyword evidence="3" id="KW-1185">Reference proteome</keyword>
<dbReference type="SUPFAM" id="SSF56731">
    <property type="entry name" value="DNA primase core"/>
    <property type="match status" value="1"/>
</dbReference>
<dbReference type="HAMAP" id="MF_04154">
    <property type="entry name" value="Helic_Prim_T7"/>
    <property type="match status" value="1"/>
</dbReference>
<dbReference type="GO" id="GO:0008270">
    <property type="term" value="F:zinc ion binding"/>
    <property type="evidence" value="ECO:0007669"/>
    <property type="project" value="InterPro"/>
</dbReference>
<dbReference type="Gene3D" id="3.40.1360.10">
    <property type="match status" value="1"/>
</dbReference>
<reference evidence="2 3" key="4">
    <citation type="journal article" date="2009" name="Appl. Environ. Microbiol.">
        <title>Comparative genome-wide transcriptional profiling of Azorhizobium caulinodans ORS571 grown under free-living and symbiotic conditions.</title>
        <authorList>
            <person name="Tsukada S."/>
            <person name="Aono T."/>
            <person name="Akiba N."/>
            <person name="Lee KB."/>
            <person name="Liu CT."/>
            <person name="Toyazaki H."/>
            <person name="Oyaizu H."/>
        </authorList>
    </citation>
    <scope>NUCLEOTIDE SEQUENCE [LARGE SCALE GENOMIC DNA]</scope>
    <source>
        <strain evidence="3">ATCC 43989 / DSM 5975 / JCM 20966 / LMG 6465 / NBRC 14845 / NCIMB 13405 / ORS 571</strain>
    </source>
</reference>
<name>A8IFB3_AZOC5</name>
<dbReference type="KEGG" id="azc:AZC_3598"/>
<dbReference type="PANTHER" id="PTHR12873:SF0">
    <property type="entry name" value="TWINKLE MTDNA HELICASE"/>
    <property type="match status" value="1"/>
</dbReference>
<dbReference type="InterPro" id="IPR048774">
    <property type="entry name" value="Helic-prim_T7_N"/>
</dbReference>
<dbReference type="GO" id="GO:0006260">
    <property type="term" value="P:DNA replication"/>
    <property type="evidence" value="ECO:0007669"/>
    <property type="project" value="InterPro"/>
</dbReference>
<dbReference type="InterPro" id="IPR027417">
    <property type="entry name" value="P-loop_NTPase"/>
</dbReference>
<dbReference type="InterPro" id="IPR027032">
    <property type="entry name" value="Twinkle-like"/>
</dbReference>
<dbReference type="InterPro" id="IPR013237">
    <property type="entry name" value="Phage_T7_Gp4_N"/>
</dbReference>
<proteinExistence type="inferred from homology"/>
<dbReference type="SMART" id="SM00778">
    <property type="entry name" value="Prim_Zn_Ribbon"/>
    <property type="match status" value="1"/>
</dbReference>
<reference evidence="2 3" key="3">
    <citation type="journal article" date="2008" name="BMC Genomics">
        <title>The genome of the versatile nitrogen fixer Azorhizobium caulinodans ORS571.</title>
        <authorList>
            <person name="Lee KB."/>
            <person name="Backer P.D."/>
            <person name="Aono T."/>
            <person name="Liu CT."/>
            <person name="Suzuki S."/>
            <person name="Suzuki T."/>
            <person name="Kaneko T."/>
            <person name="Yamada M."/>
            <person name="Tabata S."/>
            <person name="Kupfer D.M."/>
            <person name="Najar F.Z."/>
            <person name="Wiley G.B."/>
            <person name="Roe B."/>
            <person name="Binnewies T.T."/>
            <person name="Ussery D.W."/>
            <person name="D'Haeze W."/>
            <person name="Herder J.D."/>
            <person name="Gevers D."/>
            <person name="Vereecke D."/>
            <person name="Holsters M."/>
            <person name="Oyaizu H."/>
        </authorList>
    </citation>
    <scope>NUCLEOTIDE SEQUENCE [LARGE SCALE GENOMIC DNA]</scope>
    <source>
        <strain evidence="3">ATCC 43989 / DSM 5975 / JCM 20966 / LMG 6465 / NBRC 14845 / NCIMB 13405 / ORS 571</strain>
    </source>
</reference>
<dbReference type="Pfam" id="PF13155">
    <property type="entry name" value="Toprim_2"/>
    <property type="match status" value="1"/>
</dbReference>
<dbReference type="PROSITE" id="PS51199">
    <property type="entry name" value="SF4_HELICASE"/>
    <property type="match status" value="1"/>
</dbReference>
<dbReference type="InterPro" id="IPR007694">
    <property type="entry name" value="DNA_helicase_DnaB-like_C"/>
</dbReference>
<dbReference type="PANTHER" id="PTHR12873">
    <property type="entry name" value="T7-LIKE MITOCHONDRIAL DNA HELICASE"/>
    <property type="match status" value="1"/>
</dbReference>
<evidence type="ECO:0000313" key="3">
    <source>
        <dbReference type="Proteomes" id="UP000000270"/>
    </source>
</evidence>
<dbReference type="Pfam" id="PF21268">
    <property type="entry name" value="Helic-prim_T7_N"/>
    <property type="match status" value="1"/>
</dbReference>
<dbReference type="STRING" id="438753.AZC_3598"/>
<dbReference type="Gene3D" id="2.20.25.180">
    <property type="match status" value="1"/>
</dbReference>
<feature type="domain" description="SF4 helicase" evidence="1">
    <location>
        <begin position="269"/>
        <end position="538"/>
    </location>
</feature>
<dbReference type="GO" id="GO:0005524">
    <property type="term" value="F:ATP binding"/>
    <property type="evidence" value="ECO:0007669"/>
    <property type="project" value="InterPro"/>
</dbReference>
<dbReference type="eggNOG" id="COG0305">
    <property type="taxonomic scope" value="Bacteria"/>
</dbReference>
<dbReference type="HOGENOM" id="CLU_558858_0_0_5"/>
<dbReference type="SUPFAM" id="SSF57783">
    <property type="entry name" value="Zinc beta-ribbon"/>
    <property type="match status" value="1"/>
</dbReference>
<dbReference type="Pfam" id="PF03796">
    <property type="entry name" value="DnaB_C"/>
    <property type="match status" value="1"/>
</dbReference>
<dbReference type="EMBL" id="AP009384">
    <property type="protein sequence ID" value="BAF89596.1"/>
    <property type="molecule type" value="Genomic_DNA"/>
</dbReference>
<reference evidence="2 3" key="5">
    <citation type="journal article" date="2010" name="Appl. Environ. Microbiol.">
        <title>phrR-like gene praR of Azorhizobium caulinodans ORS571 is essential for symbiosis with Sesbania rostrata and is involved in expression of reb genes.</title>
        <authorList>
            <person name="Akiba N."/>
            <person name="Aono T."/>
            <person name="Toyazaki H."/>
            <person name="Sato S."/>
            <person name="Oyaizu H."/>
        </authorList>
    </citation>
    <scope>NUCLEOTIDE SEQUENCE [LARGE SCALE GENOMIC DNA]</scope>
    <source>
        <strain evidence="3">ATCC 43989 / DSM 5975 / JCM 20966 / LMG 6465 / NBRC 14845 / NCIMB 13405 / ORS 571</strain>
    </source>
</reference>
<evidence type="ECO:0000313" key="2">
    <source>
        <dbReference type="EMBL" id="BAF89596.1"/>
    </source>
</evidence>
<reference evidence="2 3" key="1">
    <citation type="journal article" date="2007" name="Appl. Environ. Microbiol.">
        <title>Rhizobial factors required for stem nodule maturation and maintenance in Sesbania rostrata-Azorhizobium caulinodans ORS571 symbiosis.</title>
        <authorList>
            <person name="Suzuki S."/>
            <person name="Aono T."/>
            <person name="Lee KB."/>
            <person name="Suzuki T."/>
            <person name="Liu CT."/>
            <person name="Miwa H."/>
            <person name="Wakao S."/>
            <person name="Iki T."/>
            <person name="Oyaizu H."/>
        </authorList>
    </citation>
    <scope>NUCLEOTIDE SEQUENCE [LARGE SCALE GENOMIC DNA]</scope>
    <source>
        <strain evidence="3">ATCC 43989 / DSM 5975 / JCM 20966 / LMG 6465 / NBRC 14845 / NCIMB 13405 / ORS 571</strain>
    </source>
</reference>
<protein>
    <submittedName>
        <fullName evidence="2">DNA primase</fullName>
    </submittedName>
</protein>